<reference evidence="5 6" key="1">
    <citation type="submission" date="2020-01" db="EMBL/GenBank/DDBJ databases">
        <title>Identification and distribution of gene clusters putatively required for synthesis of sphingolipid metabolism inhibitors in phylogenetically diverse species of the filamentous fungus Fusarium.</title>
        <authorList>
            <person name="Kim H.-S."/>
            <person name="Busman M."/>
            <person name="Brown D.W."/>
            <person name="Divon H."/>
            <person name="Uhlig S."/>
            <person name="Proctor R.H."/>
        </authorList>
    </citation>
    <scope>NUCLEOTIDE SEQUENCE [LARGE SCALE GENOMIC DNA]</scope>
    <source>
        <strain evidence="5 6">NRRL 13308</strain>
    </source>
</reference>
<dbReference type="InterPro" id="IPR036412">
    <property type="entry name" value="HAD-like_sf"/>
</dbReference>
<dbReference type="AlphaFoldDB" id="A0A8H4K5Q4"/>
<dbReference type="InterPro" id="IPR006439">
    <property type="entry name" value="HAD-SF_hydro_IA"/>
</dbReference>
<dbReference type="InterPro" id="IPR051400">
    <property type="entry name" value="HAD-like_hydrolase"/>
</dbReference>
<organism evidence="5 6">
    <name type="scientific">Fusarium acutatum</name>
    <dbReference type="NCBI Taxonomy" id="78861"/>
    <lineage>
        <taxon>Eukaryota</taxon>
        <taxon>Fungi</taxon>
        <taxon>Dikarya</taxon>
        <taxon>Ascomycota</taxon>
        <taxon>Pezizomycotina</taxon>
        <taxon>Sordariomycetes</taxon>
        <taxon>Hypocreomycetidae</taxon>
        <taxon>Hypocreales</taxon>
        <taxon>Nectriaceae</taxon>
        <taxon>Fusarium</taxon>
        <taxon>Fusarium fujikuroi species complex</taxon>
    </lineage>
</organism>
<evidence type="ECO:0000313" key="6">
    <source>
        <dbReference type="Proteomes" id="UP000536711"/>
    </source>
</evidence>
<dbReference type="OrthoDB" id="444127at2759"/>
<comment type="caution">
    <text evidence="5">The sequence shown here is derived from an EMBL/GenBank/DDBJ whole genome shotgun (WGS) entry which is preliminary data.</text>
</comment>
<dbReference type="InterPro" id="IPR023214">
    <property type="entry name" value="HAD_sf"/>
</dbReference>
<dbReference type="GO" id="GO:0044281">
    <property type="term" value="P:small molecule metabolic process"/>
    <property type="evidence" value="ECO:0007669"/>
    <property type="project" value="UniProtKB-ARBA"/>
</dbReference>
<proteinExistence type="predicted"/>
<dbReference type="NCBIfam" id="TIGR01549">
    <property type="entry name" value="HAD-SF-IA-v1"/>
    <property type="match status" value="1"/>
</dbReference>
<evidence type="ECO:0000256" key="4">
    <source>
        <dbReference type="ARBA" id="ARBA00022842"/>
    </source>
</evidence>
<evidence type="ECO:0000256" key="2">
    <source>
        <dbReference type="ARBA" id="ARBA00022723"/>
    </source>
</evidence>
<dbReference type="Pfam" id="PF00702">
    <property type="entry name" value="Hydrolase"/>
    <property type="match status" value="1"/>
</dbReference>
<keyword evidence="4" id="KW-0460">Magnesium</keyword>
<keyword evidence="3" id="KW-0378">Hydrolase</keyword>
<protein>
    <submittedName>
        <fullName evidence="5">Had-superfamily subfamily variant 1</fullName>
    </submittedName>
</protein>
<dbReference type="Gene3D" id="1.10.150.520">
    <property type="match status" value="1"/>
</dbReference>
<dbReference type="Gene3D" id="3.40.50.1000">
    <property type="entry name" value="HAD superfamily/HAD-like"/>
    <property type="match status" value="1"/>
</dbReference>
<dbReference type="NCBIfam" id="TIGR01509">
    <property type="entry name" value="HAD-SF-IA-v3"/>
    <property type="match status" value="1"/>
</dbReference>
<keyword evidence="2" id="KW-0479">Metal-binding</keyword>
<dbReference type="SUPFAM" id="SSF56784">
    <property type="entry name" value="HAD-like"/>
    <property type="match status" value="1"/>
</dbReference>
<evidence type="ECO:0000256" key="1">
    <source>
        <dbReference type="ARBA" id="ARBA00001946"/>
    </source>
</evidence>
<keyword evidence="6" id="KW-1185">Reference proteome</keyword>
<dbReference type="SFLD" id="SFLDG01129">
    <property type="entry name" value="C1.5:_HAD__Beta-PGM__Phosphata"/>
    <property type="match status" value="1"/>
</dbReference>
<dbReference type="GO" id="GO:0046872">
    <property type="term" value="F:metal ion binding"/>
    <property type="evidence" value="ECO:0007669"/>
    <property type="project" value="UniProtKB-KW"/>
</dbReference>
<dbReference type="PRINTS" id="PR00413">
    <property type="entry name" value="HADHALOGNASE"/>
</dbReference>
<dbReference type="PANTHER" id="PTHR46470:SF2">
    <property type="entry name" value="GLYCERALDEHYDE 3-PHOSPHATE PHOSPHATASE"/>
    <property type="match status" value="1"/>
</dbReference>
<comment type="cofactor">
    <cofactor evidence="1">
        <name>Mg(2+)</name>
        <dbReference type="ChEBI" id="CHEBI:18420"/>
    </cofactor>
</comment>
<dbReference type="GO" id="GO:0016791">
    <property type="term" value="F:phosphatase activity"/>
    <property type="evidence" value="ECO:0007669"/>
    <property type="project" value="TreeGrafter"/>
</dbReference>
<dbReference type="Proteomes" id="UP000536711">
    <property type="component" value="Unassembled WGS sequence"/>
</dbReference>
<name>A0A8H4K5Q4_9HYPO</name>
<evidence type="ECO:0000256" key="3">
    <source>
        <dbReference type="ARBA" id="ARBA00022801"/>
    </source>
</evidence>
<dbReference type="EMBL" id="JAADJF010000004">
    <property type="protein sequence ID" value="KAF4445222.1"/>
    <property type="molecule type" value="Genomic_DNA"/>
</dbReference>
<accession>A0A8H4K5Q4</accession>
<dbReference type="SFLD" id="SFLDS00003">
    <property type="entry name" value="Haloacid_Dehalogenase"/>
    <property type="match status" value="1"/>
</dbReference>
<dbReference type="PANTHER" id="PTHR46470">
    <property type="entry name" value="N-ACYLNEURAMINATE-9-PHOSPHATASE"/>
    <property type="match status" value="1"/>
</dbReference>
<gene>
    <name evidence="5" type="ORF">FACUT_89</name>
</gene>
<evidence type="ECO:0000313" key="5">
    <source>
        <dbReference type="EMBL" id="KAF4445222.1"/>
    </source>
</evidence>
<sequence length="247" mass="27967">MESQPPPTIIFFDLDNTLFDHQKSLYSAMSAVRSKFTLLREIPLDVLTEKYNEALNVVYDKYFRNEVAHQNRDAQKFKLFLSLDLKEPGSECIARFRSVYKTGYGMKRSAMPGSIQILTRLRENGYRTSIVTNGPTESQIEKSKDIGVFDLVECVITSQEAGHPKPDVRIFQHVMEKLDVKPENTYMVGDSVEADIKGALDAKITPILYSPSSNRSLEVFFGSEISVIRQFDQLPTVLEPPLDSSSD</sequence>